<organism evidence="2 3">
    <name type="scientific">Leucobacter muris</name>
    <dbReference type="NCBI Taxonomy" id="1935379"/>
    <lineage>
        <taxon>Bacteria</taxon>
        <taxon>Bacillati</taxon>
        <taxon>Actinomycetota</taxon>
        <taxon>Actinomycetes</taxon>
        <taxon>Micrococcales</taxon>
        <taxon>Microbacteriaceae</taxon>
        <taxon>Leucobacter</taxon>
    </lineage>
</organism>
<dbReference type="InterPro" id="IPR013975">
    <property type="entry name" value="Tscrpt_reg_BetR_N"/>
</dbReference>
<evidence type="ECO:0000313" key="3">
    <source>
        <dbReference type="Proteomes" id="UP000285768"/>
    </source>
</evidence>
<gene>
    <name evidence="2" type="ORF">Leucomu_10435</name>
</gene>
<sequence>MRHGLIPIALHSPHEACRSLKETDCFAIELNTNVCNHRSVHTNVNSKEWEKAVAAAVRIELARHRVQPTAVAALLGLHVETVLHRLDASIAFNVSELELIARMLHLDVQIFFDQAERIRKPV</sequence>
<reference evidence="2 3" key="1">
    <citation type="submission" date="2019-01" db="EMBL/GenBank/DDBJ databases">
        <title>Leucobacter muris sp. nov. isolated from the nose of a laboratory mouse.</title>
        <authorList>
            <person name="Benga L."/>
            <person name="Sproeer C."/>
            <person name="Schumann P."/>
            <person name="Verbarg S."/>
            <person name="Bunk B."/>
            <person name="Engelhardt E."/>
            <person name="Benten P.M."/>
            <person name="Sager M."/>
        </authorList>
    </citation>
    <scope>NUCLEOTIDE SEQUENCE [LARGE SCALE GENOMIC DNA]</scope>
    <source>
        <strain evidence="2 3">DSM 101948</strain>
    </source>
</reference>
<evidence type="ECO:0000313" key="2">
    <source>
        <dbReference type="EMBL" id="QAB18278.1"/>
    </source>
</evidence>
<feature type="domain" description="Transcription regulator BetR N-terminal" evidence="1">
    <location>
        <begin position="53"/>
        <end position="116"/>
    </location>
</feature>
<evidence type="ECO:0000259" key="1">
    <source>
        <dbReference type="Pfam" id="PF08667"/>
    </source>
</evidence>
<proteinExistence type="predicted"/>
<keyword evidence="3" id="KW-1185">Reference proteome</keyword>
<name>A0ABX5QGR4_9MICO</name>
<dbReference type="Pfam" id="PF08667">
    <property type="entry name" value="BetR"/>
    <property type="match status" value="1"/>
</dbReference>
<accession>A0ABX5QGR4</accession>
<dbReference type="Proteomes" id="UP000285768">
    <property type="component" value="Chromosome"/>
</dbReference>
<protein>
    <recommendedName>
        <fullName evidence="1">Transcription regulator BetR N-terminal domain-containing protein</fullName>
    </recommendedName>
</protein>
<dbReference type="EMBL" id="CP035037">
    <property type="protein sequence ID" value="QAB18278.1"/>
    <property type="molecule type" value="Genomic_DNA"/>
</dbReference>